<evidence type="ECO:0000256" key="1">
    <source>
        <dbReference type="ARBA" id="ARBA00004922"/>
    </source>
</evidence>
<proteinExistence type="inferred from homology"/>
<dbReference type="PANTHER" id="PTHR11929">
    <property type="entry name" value="ALPHA- 1,3 -FUCOSYLTRANSFERASE"/>
    <property type="match status" value="1"/>
</dbReference>
<dbReference type="InterPro" id="IPR001503">
    <property type="entry name" value="Glyco_trans_10"/>
</dbReference>
<keyword evidence="5" id="KW-0333">Golgi apparatus</keyword>
<dbReference type="STRING" id="51028.A0A3P6HSJ8"/>
<dbReference type="GO" id="GO:0046920">
    <property type="term" value="F:alpha-(1-&gt;3)-fucosyltransferase activity"/>
    <property type="evidence" value="ECO:0007669"/>
    <property type="project" value="TreeGrafter"/>
</dbReference>
<dbReference type="Gene3D" id="3.40.50.11660">
    <property type="entry name" value="Glycosyl transferase family 10, C-terminal domain"/>
    <property type="match status" value="1"/>
</dbReference>
<organism evidence="7 8">
    <name type="scientific">Enterobius vermicularis</name>
    <name type="common">Human pinworm</name>
    <dbReference type="NCBI Taxonomy" id="51028"/>
    <lineage>
        <taxon>Eukaryota</taxon>
        <taxon>Metazoa</taxon>
        <taxon>Ecdysozoa</taxon>
        <taxon>Nematoda</taxon>
        <taxon>Chromadorea</taxon>
        <taxon>Rhabditida</taxon>
        <taxon>Spirurina</taxon>
        <taxon>Oxyuridomorpha</taxon>
        <taxon>Oxyuroidea</taxon>
        <taxon>Oxyuridae</taxon>
        <taxon>Enterobius</taxon>
    </lineage>
</organism>
<dbReference type="PANTHER" id="PTHR11929:SF145">
    <property type="entry name" value="ALPHA-(1,3)-FUCOSYLTRANSFERASE FUT-1"/>
    <property type="match status" value="1"/>
</dbReference>
<dbReference type="GO" id="GO:0032580">
    <property type="term" value="C:Golgi cisterna membrane"/>
    <property type="evidence" value="ECO:0007669"/>
    <property type="project" value="UniProtKB-SubCell"/>
</dbReference>
<keyword evidence="5" id="KW-0472">Membrane</keyword>
<dbReference type="EMBL" id="UXUI01010391">
    <property type="protein sequence ID" value="VDD95179.1"/>
    <property type="molecule type" value="Genomic_DNA"/>
</dbReference>
<keyword evidence="4 5" id="KW-0808">Transferase</keyword>
<dbReference type="InterPro" id="IPR038577">
    <property type="entry name" value="GT10-like_C_sf"/>
</dbReference>
<comment type="pathway">
    <text evidence="1">Protein modification; protein glycosylation.</text>
</comment>
<keyword evidence="8" id="KW-1185">Reference proteome</keyword>
<evidence type="ECO:0000313" key="8">
    <source>
        <dbReference type="Proteomes" id="UP000274131"/>
    </source>
</evidence>
<evidence type="ECO:0000256" key="5">
    <source>
        <dbReference type="RuleBase" id="RU003832"/>
    </source>
</evidence>
<evidence type="ECO:0000256" key="4">
    <source>
        <dbReference type="ARBA" id="ARBA00022679"/>
    </source>
</evidence>
<dbReference type="EC" id="2.4.1.-" evidence="5"/>
<gene>
    <name evidence="7" type="ORF">EVEC_LOCUS9930</name>
</gene>
<dbReference type="InterPro" id="IPR055270">
    <property type="entry name" value="Glyco_tran_10_C"/>
</dbReference>
<keyword evidence="3 5" id="KW-0328">Glycosyltransferase</keyword>
<dbReference type="SUPFAM" id="SSF53756">
    <property type="entry name" value="UDP-Glycosyltransferase/glycogen phosphorylase"/>
    <property type="match status" value="1"/>
</dbReference>
<dbReference type="AlphaFoldDB" id="A0A3P6HSJ8"/>
<evidence type="ECO:0000256" key="3">
    <source>
        <dbReference type="ARBA" id="ARBA00022676"/>
    </source>
</evidence>
<keyword evidence="5" id="KW-0812">Transmembrane</keyword>
<accession>A0A3P6HSJ8</accession>
<protein>
    <recommendedName>
        <fullName evidence="5">Fucosyltransferase</fullName>
        <ecNumber evidence="5">2.4.1.-</ecNumber>
    </recommendedName>
</protein>
<evidence type="ECO:0000313" key="7">
    <source>
        <dbReference type="EMBL" id="VDD95179.1"/>
    </source>
</evidence>
<dbReference type="OrthoDB" id="427096at2759"/>
<name>A0A3P6HSJ8_ENTVE</name>
<dbReference type="Pfam" id="PF00852">
    <property type="entry name" value="Glyco_transf_10"/>
    <property type="match status" value="1"/>
</dbReference>
<dbReference type="UniPathway" id="UPA00378"/>
<evidence type="ECO:0000259" key="6">
    <source>
        <dbReference type="Pfam" id="PF00852"/>
    </source>
</evidence>
<reference evidence="7 8" key="1">
    <citation type="submission" date="2018-10" db="EMBL/GenBank/DDBJ databases">
        <authorList>
            <consortium name="Pathogen Informatics"/>
        </authorList>
    </citation>
    <scope>NUCLEOTIDE SEQUENCE [LARGE SCALE GENOMIC DNA]</scope>
</reference>
<sequence length="111" mass="13395">MFSYFFYITFENSICKDYLTEKLWNQGFQNTIIPLVLKREQVEPYVPPHSFIAVDDFSDAEQLAAYLKYLMQNKTAYMEYFNWRKEYKVIFLDGSAHDSLERPWGFCQLCR</sequence>
<evidence type="ECO:0000256" key="2">
    <source>
        <dbReference type="ARBA" id="ARBA00008919"/>
    </source>
</evidence>
<comment type="subcellular location">
    <subcellularLocation>
        <location evidence="5">Golgi apparatus</location>
        <location evidence="5">Golgi stack membrane</location>
        <topology evidence="5">Single-pass type II membrane protein</topology>
    </subcellularLocation>
</comment>
<dbReference type="Proteomes" id="UP000274131">
    <property type="component" value="Unassembled WGS sequence"/>
</dbReference>
<comment type="similarity">
    <text evidence="2 5">Belongs to the glycosyltransferase 10 family.</text>
</comment>
<feature type="domain" description="Fucosyltransferase C-terminal" evidence="6">
    <location>
        <begin position="3"/>
        <end position="111"/>
    </location>
</feature>